<proteinExistence type="inferred from homology"/>
<dbReference type="Gene3D" id="1.10.357.60">
    <property type="match status" value="1"/>
</dbReference>
<evidence type="ECO:0000256" key="1">
    <source>
        <dbReference type="ARBA" id="ARBA00006756"/>
    </source>
</evidence>
<dbReference type="Pfam" id="PF03081">
    <property type="entry name" value="Exo70_C"/>
    <property type="match status" value="1"/>
</dbReference>
<comment type="similarity">
    <text evidence="1 4">Belongs to the EXO70 family.</text>
</comment>
<dbReference type="AlphaFoldDB" id="A0A9P8PQZ5"/>
<evidence type="ECO:0000256" key="2">
    <source>
        <dbReference type="ARBA" id="ARBA00022448"/>
    </source>
</evidence>
<dbReference type="InterPro" id="IPR004140">
    <property type="entry name" value="Exo70"/>
</dbReference>
<dbReference type="InterPro" id="IPR016159">
    <property type="entry name" value="Cullin_repeat-like_dom_sf"/>
</dbReference>
<keyword evidence="3 4" id="KW-0268">Exocytosis</keyword>
<dbReference type="PANTHER" id="PTHR12542:SF41">
    <property type="entry name" value="EXOCYST COMPLEX COMPONENT 7"/>
    <property type="match status" value="1"/>
</dbReference>
<dbReference type="EMBL" id="JAEUBF010000681">
    <property type="protein sequence ID" value="KAH3676002.1"/>
    <property type="molecule type" value="Genomic_DNA"/>
</dbReference>
<keyword evidence="2 4" id="KW-0813">Transport</keyword>
<reference evidence="6" key="1">
    <citation type="journal article" date="2021" name="Open Biol.">
        <title>Shared evolutionary footprints suggest mitochondrial oxidative damage underlies multiple complex I losses in fungi.</title>
        <authorList>
            <person name="Schikora-Tamarit M.A."/>
            <person name="Marcet-Houben M."/>
            <person name="Nosek J."/>
            <person name="Gabaldon T."/>
        </authorList>
    </citation>
    <scope>NUCLEOTIDE SEQUENCE</scope>
    <source>
        <strain evidence="6">CBS6341</strain>
    </source>
</reference>
<evidence type="ECO:0000259" key="5">
    <source>
        <dbReference type="Pfam" id="PF03081"/>
    </source>
</evidence>
<dbReference type="InterPro" id="IPR046364">
    <property type="entry name" value="Exo70_C"/>
</dbReference>
<feature type="domain" description="Exocyst complex subunit Exo70 C-terminal" evidence="5">
    <location>
        <begin position="235"/>
        <end position="606"/>
    </location>
</feature>
<comment type="subcellular location">
    <subcellularLocation>
        <location evidence="4">Bud</location>
    </subcellularLocation>
    <subcellularLocation>
        <location evidence="4">Bud neck</location>
    </subcellularLocation>
</comment>
<organism evidence="6 7">
    <name type="scientific">Wickerhamomyces mucosus</name>
    <dbReference type="NCBI Taxonomy" id="1378264"/>
    <lineage>
        <taxon>Eukaryota</taxon>
        <taxon>Fungi</taxon>
        <taxon>Dikarya</taxon>
        <taxon>Ascomycota</taxon>
        <taxon>Saccharomycotina</taxon>
        <taxon>Saccharomycetes</taxon>
        <taxon>Phaffomycetales</taxon>
        <taxon>Wickerhamomycetaceae</taxon>
        <taxon>Wickerhamomyces</taxon>
    </lineage>
</organism>
<dbReference type="GO" id="GO:0000145">
    <property type="term" value="C:exocyst"/>
    <property type="evidence" value="ECO:0007669"/>
    <property type="project" value="InterPro"/>
</dbReference>
<name>A0A9P8PQZ5_9ASCO</name>
<evidence type="ECO:0000256" key="3">
    <source>
        <dbReference type="ARBA" id="ARBA00022483"/>
    </source>
</evidence>
<sequence>MSYAQFIIDADEAGAVVLQESLTKTRNLISQISLSLDKISKSSSKSEVLLGPIIQKHSNLRTFKKNVDESLLAVSNIQGIASEAAMYETRLNQRNIENVKQYITTIHKAEDVLQKLSSENNNGNGEFKGISENLSKTILDGEFRLKMQFKEILAPISDPFDPQIFINERKPFPYLEDTKVRNLAHIMNFFKENNKPLDQQYIENRSRVVGDSLAILAPFTQHAKKNAKVPYERGSNGINNYTEALLGFIANESSLLEDIFKKNPIVVNEIFFKVFDQPVTKFTSIIENIINATKQNLANDGLLVFETIDNIVKVQSMLMSSTGKSYTNLTSTLDTCRMVARSLFRELLLYTEQRVKSLTSIPQDNGICEVTVEIMSKARKFAEHRDGALDVMKGLRAGSWIPQPKPQWINTFSSISQTNAVDDSNPIELLSSFFLDIIDALIVSLEIKAVQLNRKKQTIGYFLITNITLVEQIIARSDLKLIINQTGFTRLEKLKKRAMNLFLSGWKQAAAYLLDVNVVGKLTSKDRDAIKEKFKNFNAEFDELIRDYKQYNITDPSLKKFLSKEISFIIPLYHRFHDKHAQGDFTKNTDKYIKYDKKKFDSILDSLAR</sequence>
<dbReference type="Proteomes" id="UP000769528">
    <property type="component" value="Unassembled WGS sequence"/>
</dbReference>
<dbReference type="PANTHER" id="PTHR12542">
    <property type="entry name" value="EXOCYST COMPLEX PROTEIN EXO70"/>
    <property type="match status" value="1"/>
</dbReference>
<keyword evidence="7" id="KW-1185">Reference proteome</keyword>
<protein>
    <recommendedName>
        <fullName evidence="4">Exocyst complex protein EXO70</fullName>
    </recommendedName>
</protein>
<dbReference type="GO" id="GO:0006887">
    <property type="term" value="P:exocytosis"/>
    <property type="evidence" value="ECO:0007669"/>
    <property type="project" value="UniProtKB-KW"/>
</dbReference>
<evidence type="ECO:0000313" key="6">
    <source>
        <dbReference type="EMBL" id="KAH3676002.1"/>
    </source>
</evidence>
<evidence type="ECO:0000313" key="7">
    <source>
        <dbReference type="Proteomes" id="UP000769528"/>
    </source>
</evidence>
<dbReference type="Gene3D" id="1.20.58.1150">
    <property type="match status" value="1"/>
</dbReference>
<dbReference type="GO" id="GO:0005546">
    <property type="term" value="F:phosphatidylinositol-4,5-bisphosphate binding"/>
    <property type="evidence" value="ECO:0007669"/>
    <property type="project" value="InterPro"/>
</dbReference>
<dbReference type="GO" id="GO:0015031">
    <property type="term" value="P:protein transport"/>
    <property type="evidence" value="ECO:0007669"/>
    <property type="project" value="UniProtKB-KW"/>
</dbReference>
<dbReference type="Gene3D" id="1.20.1310.30">
    <property type="match status" value="1"/>
</dbReference>
<gene>
    <name evidence="6" type="ORF">WICMUC_002298</name>
</gene>
<dbReference type="Pfam" id="PF20669">
    <property type="entry name" value="Exo70_N"/>
    <property type="match status" value="1"/>
</dbReference>
<accession>A0A9P8PQZ5</accession>
<dbReference type="Gene3D" id="1.20.1280.170">
    <property type="entry name" value="Exocyst complex component Exo70"/>
    <property type="match status" value="1"/>
</dbReference>
<dbReference type="OrthoDB" id="1922221at2759"/>
<reference evidence="6" key="2">
    <citation type="submission" date="2021-01" db="EMBL/GenBank/DDBJ databases">
        <authorList>
            <person name="Schikora-Tamarit M.A."/>
        </authorList>
    </citation>
    <scope>NUCLEOTIDE SEQUENCE</scope>
    <source>
        <strain evidence="6">CBS6341</strain>
    </source>
</reference>
<dbReference type="SUPFAM" id="SSF74788">
    <property type="entry name" value="Cullin repeat-like"/>
    <property type="match status" value="1"/>
</dbReference>
<evidence type="ECO:0000256" key="4">
    <source>
        <dbReference type="RuleBase" id="RU365026"/>
    </source>
</evidence>
<keyword evidence="4" id="KW-0653">Protein transport</keyword>
<comment type="function">
    <text evidence="4">Involved in the secretory pathway as part of the exocyst complex which tethers secretory vesicles to the sites of exocytosis. Also plays a role in the assembly of the exocyst.</text>
</comment>
<comment type="caution">
    <text evidence="6">The sequence shown here is derived from an EMBL/GenBank/DDBJ whole genome shotgun (WGS) entry which is preliminary data.</text>
</comment>
<dbReference type="GO" id="GO:0005935">
    <property type="term" value="C:cellular bud neck"/>
    <property type="evidence" value="ECO:0007669"/>
    <property type="project" value="UniProtKB-SubCell"/>
</dbReference>